<dbReference type="InterPro" id="IPR001763">
    <property type="entry name" value="Rhodanese-like_dom"/>
</dbReference>
<dbReference type="SMART" id="SM00450">
    <property type="entry name" value="RHOD"/>
    <property type="match status" value="2"/>
</dbReference>
<evidence type="ECO:0000259" key="2">
    <source>
        <dbReference type="PROSITE" id="PS50206"/>
    </source>
</evidence>
<dbReference type="InterPro" id="IPR051682">
    <property type="entry name" value="Mito_Persulfide_Diox"/>
</dbReference>
<dbReference type="SUPFAM" id="SSF52821">
    <property type="entry name" value="Rhodanese/Cell cycle control phosphatase"/>
    <property type="match status" value="2"/>
</dbReference>
<dbReference type="InterPro" id="IPR036866">
    <property type="entry name" value="RibonucZ/Hydroxyglut_hydro"/>
</dbReference>
<dbReference type="GO" id="GO:0070813">
    <property type="term" value="P:hydrogen sulfide metabolic process"/>
    <property type="evidence" value="ECO:0007669"/>
    <property type="project" value="TreeGrafter"/>
</dbReference>
<comment type="caution">
    <text evidence="3">The sequence shown here is derived from an EMBL/GenBank/DDBJ whole genome shotgun (WGS) entry which is preliminary data.</text>
</comment>
<dbReference type="Gene3D" id="3.40.250.10">
    <property type="entry name" value="Rhodanese-like domain"/>
    <property type="match status" value="2"/>
</dbReference>
<dbReference type="Pfam" id="PF00753">
    <property type="entry name" value="Lactamase_B"/>
    <property type="match status" value="1"/>
</dbReference>
<keyword evidence="1" id="KW-0479">Metal-binding</keyword>
<dbReference type="AlphaFoldDB" id="A0A7W8N3M8"/>
<dbReference type="SMART" id="SM00849">
    <property type="entry name" value="Lactamase_B"/>
    <property type="match status" value="1"/>
</dbReference>
<feature type="domain" description="Rhodanese" evidence="2">
    <location>
        <begin position="271"/>
        <end position="361"/>
    </location>
</feature>
<evidence type="ECO:0000313" key="4">
    <source>
        <dbReference type="Proteomes" id="UP000569092"/>
    </source>
</evidence>
<proteinExistence type="predicted"/>
<accession>A0A7W8N3M8</accession>
<dbReference type="PANTHER" id="PTHR43084:SF1">
    <property type="entry name" value="PERSULFIDE DIOXYGENASE ETHE1, MITOCHONDRIAL"/>
    <property type="match status" value="1"/>
</dbReference>
<dbReference type="CDD" id="cd00158">
    <property type="entry name" value="RHOD"/>
    <property type="match status" value="2"/>
</dbReference>
<dbReference type="InterPro" id="IPR001279">
    <property type="entry name" value="Metallo-B-lactamas"/>
</dbReference>
<sequence length="479" mass="52211">MILKQYYLGCLAHASYLVGDEATSTAIIVDPQRDIQQYLADAEKFGLQIRAVFLTHFHADFIAGHLELRDSCGATIYLGSRAEAEYAFTKMKDGDTLDLPNLRLQVLETPGHTIESISILVFDLEKNPATPYAVLTGDTLFIGDVGRPDLRASLGWTANQLGGHLYDSLHNKLLTLPNETLVYPAHGAGSLCGKNLSSDTVSSLGDQRRFNYALQPMSKDEFVRIVTADQPDAPAYFTYDAILNTRERATLDKNLEEVLRLVDLSEVLSMGDAGAHILDVRDAAEYAKGHLPGSINIGLGGQYATWAGTILDRTKPIVIVAEPGREQEAALRLGRIGFDHVRGYLSGGMEALADRPDLVWPTERVTAQIAAEELATTTPPLVLDIRNPREWTTRHIAGSVNIPLAHLQERIAEIPRNRRIAVHCAGGYRSSIAASILHQHGITNLIEVAGGLAAWEAAKLPVVSEAQQQTQGQTATQTV</sequence>
<dbReference type="GO" id="GO:0006749">
    <property type="term" value="P:glutathione metabolic process"/>
    <property type="evidence" value="ECO:0007669"/>
    <property type="project" value="InterPro"/>
</dbReference>
<dbReference type="Gene3D" id="3.60.15.10">
    <property type="entry name" value="Ribonuclease Z/Hydroxyacylglutathione hydrolase-like"/>
    <property type="match status" value="1"/>
</dbReference>
<reference evidence="3 4" key="1">
    <citation type="submission" date="2020-08" db="EMBL/GenBank/DDBJ databases">
        <title>Genomic Encyclopedia of Type Strains, Phase IV (KMG-V): Genome sequencing to study the core and pangenomes of soil and plant-associated prokaryotes.</title>
        <authorList>
            <person name="Whitman W."/>
        </authorList>
    </citation>
    <scope>NUCLEOTIDE SEQUENCE [LARGE SCALE GENOMIC DNA]</scope>
    <source>
        <strain evidence="3 4">M8US30</strain>
    </source>
</reference>
<dbReference type="GO" id="GO:0050313">
    <property type="term" value="F:sulfur dioxygenase activity"/>
    <property type="evidence" value="ECO:0007669"/>
    <property type="project" value="InterPro"/>
</dbReference>
<dbReference type="InterPro" id="IPR036873">
    <property type="entry name" value="Rhodanese-like_dom_sf"/>
</dbReference>
<dbReference type="InterPro" id="IPR044528">
    <property type="entry name" value="POD-like_MBL-fold"/>
</dbReference>
<feature type="domain" description="Rhodanese" evidence="2">
    <location>
        <begin position="381"/>
        <end position="464"/>
    </location>
</feature>
<dbReference type="PROSITE" id="PS50206">
    <property type="entry name" value="RHODANESE_3"/>
    <property type="match status" value="2"/>
</dbReference>
<organism evidence="3 4">
    <name type="scientific">Tunturiibacter lichenicola</name>
    <dbReference type="NCBI Taxonomy" id="2051959"/>
    <lineage>
        <taxon>Bacteria</taxon>
        <taxon>Pseudomonadati</taxon>
        <taxon>Acidobacteriota</taxon>
        <taxon>Terriglobia</taxon>
        <taxon>Terriglobales</taxon>
        <taxon>Acidobacteriaceae</taxon>
        <taxon>Tunturiibacter</taxon>
    </lineage>
</organism>
<dbReference type="GO" id="GO:0016740">
    <property type="term" value="F:transferase activity"/>
    <property type="evidence" value="ECO:0007669"/>
    <property type="project" value="UniProtKB-KW"/>
</dbReference>
<dbReference type="GO" id="GO:0046872">
    <property type="term" value="F:metal ion binding"/>
    <property type="evidence" value="ECO:0007669"/>
    <property type="project" value="UniProtKB-KW"/>
</dbReference>
<evidence type="ECO:0000256" key="1">
    <source>
        <dbReference type="ARBA" id="ARBA00022723"/>
    </source>
</evidence>
<dbReference type="Proteomes" id="UP000569092">
    <property type="component" value="Unassembled WGS sequence"/>
</dbReference>
<dbReference type="Pfam" id="PF00581">
    <property type="entry name" value="Rhodanese"/>
    <property type="match status" value="2"/>
</dbReference>
<gene>
    <name evidence="3" type="ORF">HDF10_002643</name>
</gene>
<dbReference type="EMBL" id="JACHDZ010000004">
    <property type="protein sequence ID" value="MBB5344657.1"/>
    <property type="molecule type" value="Genomic_DNA"/>
</dbReference>
<dbReference type="SUPFAM" id="SSF56281">
    <property type="entry name" value="Metallo-hydrolase/oxidoreductase"/>
    <property type="match status" value="1"/>
</dbReference>
<name>A0A7W8N3M8_9BACT</name>
<dbReference type="FunFam" id="3.60.15.10:FF:000030">
    <property type="entry name" value="Metallo-beta-lactamase family protein"/>
    <property type="match status" value="1"/>
</dbReference>
<dbReference type="CDD" id="cd07724">
    <property type="entry name" value="POD-like_MBL-fold"/>
    <property type="match status" value="1"/>
</dbReference>
<dbReference type="PANTHER" id="PTHR43084">
    <property type="entry name" value="PERSULFIDE DIOXYGENASE ETHE1"/>
    <property type="match status" value="1"/>
</dbReference>
<protein>
    <submittedName>
        <fullName evidence="3">Rhodanese-related sulfurtransferase/glyoxylase-like metal-dependent hydrolase (Beta-lactamase superfamily II)</fullName>
    </submittedName>
</protein>
<dbReference type="GO" id="GO:0016787">
    <property type="term" value="F:hydrolase activity"/>
    <property type="evidence" value="ECO:0007669"/>
    <property type="project" value="UniProtKB-KW"/>
</dbReference>
<evidence type="ECO:0000313" key="3">
    <source>
        <dbReference type="EMBL" id="MBB5344657.1"/>
    </source>
</evidence>